<feature type="region of interest" description="Disordered" evidence="1">
    <location>
        <begin position="72"/>
        <end position="117"/>
    </location>
</feature>
<feature type="chain" id="PRO_5025592937" description="Secreted protein" evidence="2">
    <location>
        <begin position="26"/>
        <end position="117"/>
    </location>
</feature>
<sequence>MMLTNRFSVALLVESVAILLSMLSCNPAMQFLRPATRAACNKDTQEKGVEDHLAEKEVHRRLYRLTWMSHPSPQRCQSAKQRSRWMGRSGPTEEEGTIEYCANGQEEDGADDTGADG</sequence>
<evidence type="ECO:0000256" key="2">
    <source>
        <dbReference type="SAM" id="SignalP"/>
    </source>
</evidence>
<organism evidence="3 4">
    <name type="scientific">Amniculicola lignicola CBS 123094</name>
    <dbReference type="NCBI Taxonomy" id="1392246"/>
    <lineage>
        <taxon>Eukaryota</taxon>
        <taxon>Fungi</taxon>
        <taxon>Dikarya</taxon>
        <taxon>Ascomycota</taxon>
        <taxon>Pezizomycotina</taxon>
        <taxon>Dothideomycetes</taxon>
        <taxon>Pleosporomycetidae</taxon>
        <taxon>Pleosporales</taxon>
        <taxon>Amniculicolaceae</taxon>
        <taxon>Amniculicola</taxon>
    </lineage>
</organism>
<reference evidence="3" key="1">
    <citation type="journal article" date="2020" name="Stud. Mycol.">
        <title>101 Dothideomycetes genomes: a test case for predicting lifestyles and emergence of pathogens.</title>
        <authorList>
            <person name="Haridas S."/>
            <person name="Albert R."/>
            <person name="Binder M."/>
            <person name="Bloem J."/>
            <person name="Labutti K."/>
            <person name="Salamov A."/>
            <person name="Andreopoulos B."/>
            <person name="Baker S."/>
            <person name="Barry K."/>
            <person name="Bills G."/>
            <person name="Bluhm B."/>
            <person name="Cannon C."/>
            <person name="Castanera R."/>
            <person name="Culley D."/>
            <person name="Daum C."/>
            <person name="Ezra D."/>
            <person name="Gonzalez J."/>
            <person name="Henrissat B."/>
            <person name="Kuo A."/>
            <person name="Liang C."/>
            <person name="Lipzen A."/>
            <person name="Lutzoni F."/>
            <person name="Magnuson J."/>
            <person name="Mondo S."/>
            <person name="Nolan M."/>
            <person name="Ohm R."/>
            <person name="Pangilinan J."/>
            <person name="Park H.-J."/>
            <person name="Ramirez L."/>
            <person name="Alfaro M."/>
            <person name="Sun H."/>
            <person name="Tritt A."/>
            <person name="Yoshinaga Y."/>
            <person name="Zwiers L.-H."/>
            <person name="Turgeon B."/>
            <person name="Goodwin S."/>
            <person name="Spatafora J."/>
            <person name="Crous P."/>
            <person name="Grigoriev I."/>
        </authorList>
    </citation>
    <scope>NUCLEOTIDE SEQUENCE</scope>
    <source>
        <strain evidence="3">CBS 123094</strain>
    </source>
</reference>
<dbReference type="EMBL" id="ML977573">
    <property type="protein sequence ID" value="KAF2003183.1"/>
    <property type="molecule type" value="Genomic_DNA"/>
</dbReference>
<accession>A0A6A5WMU2</accession>
<evidence type="ECO:0000256" key="1">
    <source>
        <dbReference type="SAM" id="MobiDB-lite"/>
    </source>
</evidence>
<keyword evidence="4" id="KW-1185">Reference proteome</keyword>
<keyword evidence="2" id="KW-0732">Signal</keyword>
<dbReference type="AlphaFoldDB" id="A0A6A5WMU2"/>
<dbReference type="Proteomes" id="UP000799779">
    <property type="component" value="Unassembled WGS sequence"/>
</dbReference>
<name>A0A6A5WMU2_9PLEO</name>
<dbReference type="PROSITE" id="PS51257">
    <property type="entry name" value="PROKAR_LIPOPROTEIN"/>
    <property type="match status" value="1"/>
</dbReference>
<protein>
    <recommendedName>
        <fullName evidence="5">Secreted protein</fullName>
    </recommendedName>
</protein>
<evidence type="ECO:0000313" key="4">
    <source>
        <dbReference type="Proteomes" id="UP000799779"/>
    </source>
</evidence>
<proteinExistence type="predicted"/>
<evidence type="ECO:0000313" key="3">
    <source>
        <dbReference type="EMBL" id="KAF2003183.1"/>
    </source>
</evidence>
<feature type="signal peptide" evidence="2">
    <location>
        <begin position="1"/>
        <end position="25"/>
    </location>
</feature>
<evidence type="ECO:0008006" key="5">
    <source>
        <dbReference type="Google" id="ProtNLM"/>
    </source>
</evidence>
<feature type="compositionally biased region" description="Acidic residues" evidence="1">
    <location>
        <begin position="105"/>
        <end position="117"/>
    </location>
</feature>
<gene>
    <name evidence="3" type="ORF">P154DRAFT_520147</name>
</gene>